<dbReference type="InterPro" id="IPR058240">
    <property type="entry name" value="rSAM_sf"/>
</dbReference>
<dbReference type="GO" id="GO:0003824">
    <property type="term" value="F:catalytic activity"/>
    <property type="evidence" value="ECO:0007669"/>
    <property type="project" value="InterPro"/>
</dbReference>
<dbReference type="SUPFAM" id="SSF102114">
    <property type="entry name" value="Radical SAM enzymes"/>
    <property type="match status" value="1"/>
</dbReference>
<feature type="domain" description="B12-binding" evidence="8">
    <location>
        <begin position="3"/>
        <end position="146"/>
    </location>
</feature>
<dbReference type="InterPro" id="IPR051198">
    <property type="entry name" value="BchE-like"/>
</dbReference>
<name>E1RF42_METP4</name>
<dbReference type="InterPro" id="IPR007197">
    <property type="entry name" value="rSAM"/>
</dbReference>
<dbReference type="Pfam" id="PF04055">
    <property type="entry name" value="Radical_SAM"/>
    <property type="match status" value="1"/>
</dbReference>
<gene>
    <name evidence="10" type="ordered locus">Mpet_2542</name>
</gene>
<dbReference type="Proteomes" id="UP000006565">
    <property type="component" value="Chromosome"/>
</dbReference>
<evidence type="ECO:0000256" key="3">
    <source>
        <dbReference type="ARBA" id="ARBA00022679"/>
    </source>
</evidence>
<keyword evidence="7" id="KW-0411">Iron-sulfur</keyword>
<dbReference type="InterPro" id="IPR006158">
    <property type="entry name" value="Cobalamin-bd"/>
</dbReference>
<dbReference type="InterPro" id="IPR034466">
    <property type="entry name" value="Methyltransferase_Class_B"/>
</dbReference>
<keyword evidence="3" id="KW-0808">Transferase</keyword>
<dbReference type="PROSITE" id="PS51332">
    <property type="entry name" value="B12_BINDING"/>
    <property type="match status" value="1"/>
</dbReference>
<evidence type="ECO:0000256" key="4">
    <source>
        <dbReference type="ARBA" id="ARBA00022691"/>
    </source>
</evidence>
<dbReference type="EMBL" id="CP002117">
    <property type="protein sequence ID" value="ADN37286.1"/>
    <property type="molecule type" value="Genomic_DNA"/>
</dbReference>
<dbReference type="STRING" id="679926.Mpet_2542"/>
<keyword evidence="5" id="KW-0479">Metal-binding</keyword>
<feature type="domain" description="Radical SAM core" evidence="9">
    <location>
        <begin position="196"/>
        <end position="435"/>
    </location>
</feature>
<keyword evidence="4" id="KW-0949">S-adenosyl-L-methionine</keyword>
<dbReference type="SFLD" id="SFLDG01082">
    <property type="entry name" value="B12-binding_domain_containing"/>
    <property type="match status" value="1"/>
</dbReference>
<dbReference type="KEGG" id="mpi:Mpet_2542"/>
<sequence length="481" mass="54660">MKNLKILFLHPSAHLKRPMYILMPMGMINLMNLLKEQNFQVYAINVGLELSLDSGYRIKDDLEKTEFDIALIDLHWHEHAFGALELARLCKEIRPECYVVIGGFTASYFSDQIISDHEYVDFVISGDGEKPLLELVSATSGGGTEKISSVSNLTYRSSGKVITNPVSYTADDAYSANYSDITSLKHWEEYLKCNIHFYSRGQFWYSYWLCVAKGCVFDCSFCGGGKNAHQQIFNRNHLFFREKKQVTDNIRHLAGLGVHTVNFSHDIQMAGVEYWESLLSDIGKNDIDIGAYIELNSLSTPAFAEKFAETFSLNYSTLVFSPLSGNEEVRAKNGKGYSNSDLLKNVELMESLKIPYAVYFAAGFPFETEESFNETLELAEKLSSGSMLKMIFSTPLTLDPGSPMFNNPGEFGITPHFRSFKDYYERSRKRACGMPFDLYGYHTDTLSPGQMNSLQVKWMEFMKEKFEDIISNLTVSRVNFL</sequence>
<keyword evidence="11" id="KW-1185">Reference proteome</keyword>
<accession>E1RF42</accession>
<protein>
    <submittedName>
        <fullName evidence="10">Radical SAM domain protein</fullName>
    </submittedName>
</protein>
<dbReference type="GeneID" id="9745035"/>
<dbReference type="PANTHER" id="PTHR43409">
    <property type="entry name" value="ANAEROBIC MAGNESIUM-PROTOPORPHYRIN IX MONOMETHYL ESTER CYCLASE-RELATED"/>
    <property type="match status" value="1"/>
</dbReference>
<evidence type="ECO:0000256" key="5">
    <source>
        <dbReference type="ARBA" id="ARBA00022723"/>
    </source>
</evidence>
<dbReference type="eggNOG" id="arCOG01364">
    <property type="taxonomic scope" value="Archaea"/>
</dbReference>
<proteinExistence type="predicted"/>
<evidence type="ECO:0000256" key="7">
    <source>
        <dbReference type="ARBA" id="ARBA00023014"/>
    </source>
</evidence>
<dbReference type="PANTHER" id="PTHR43409:SF7">
    <property type="entry name" value="BLL1977 PROTEIN"/>
    <property type="match status" value="1"/>
</dbReference>
<dbReference type="SFLD" id="SFLDG01123">
    <property type="entry name" value="methyltransferase_(Class_B)"/>
    <property type="match status" value="1"/>
</dbReference>
<dbReference type="InterPro" id="IPR006638">
    <property type="entry name" value="Elp3/MiaA/NifB-like_rSAM"/>
</dbReference>
<evidence type="ECO:0000313" key="10">
    <source>
        <dbReference type="EMBL" id="ADN37286.1"/>
    </source>
</evidence>
<dbReference type="Pfam" id="PF02310">
    <property type="entry name" value="B12-binding"/>
    <property type="match status" value="1"/>
</dbReference>
<dbReference type="InterPro" id="IPR023404">
    <property type="entry name" value="rSAM_horseshoe"/>
</dbReference>
<dbReference type="AlphaFoldDB" id="E1RF42"/>
<dbReference type="Gene3D" id="3.40.50.280">
    <property type="entry name" value="Cobalamin-binding domain"/>
    <property type="match status" value="1"/>
</dbReference>
<evidence type="ECO:0000256" key="2">
    <source>
        <dbReference type="ARBA" id="ARBA00022603"/>
    </source>
</evidence>
<evidence type="ECO:0000313" key="11">
    <source>
        <dbReference type="Proteomes" id="UP000006565"/>
    </source>
</evidence>
<dbReference type="HOGENOM" id="CLU_585156_0_0_2"/>
<keyword evidence="2" id="KW-0489">Methyltransferase</keyword>
<keyword evidence="6" id="KW-0408">Iron</keyword>
<dbReference type="SFLD" id="SFLDS00029">
    <property type="entry name" value="Radical_SAM"/>
    <property type="match status" value="1"/>
</dbReference>
<dbReference type="RefSeq" id="WP_013330459.1">
    <property type="nucleotide sequence ID" value="NC_014507.1"/>
</dbReference>
<organism evidence="10 11">
    <name type="scientific">Methanolacinia petrolearia (strain DSM 11571 / OCM 486 / SEBR 4847)</name>
    <name type="common">Methanoplanus petrolearius</name>
    <dbReference type="NCBI Taxonomy" id="679926"/>
    <lineage>
        <taxon>Archaea</taxon>
        <taxon>Methanobacteriati</taxon>
        <taxon>Methanobacteriota</taxon>
        <taxon>Stenosarchaea group</taxon>
        <taxon>Methanomicrobia</taxon>
        <taxon>Methanomicrobiales</taxon>
        <taxon>Methanomicrobiaceae</taxon>
        <taxon>Methanolacinia</taxon>
    </lineage>
</organism>
<evidence type="ECO:0000256" key="6">
    <source>
        <dbReference type="ARBA" id="ARBA00023004"/>
    </source>
</evidence>
<dbReference type="GO" id="GO:0051539">
    <property type="term" value="F:4 iron, 4 sulfur cluster binding"/>
    <property type="evidence" value="ECO:0007669"/>
    <property type="project" value="UniProtKB-KW"/>
</dbReference>
<evidence type="ECO:0000259" key="8">
    <source>
        <dbReference type="PROSITE" id="PS51332"/>
    </source>
</evidence>
<evidence type="ECO:0000259" key="9">
    <source>
        <dbReference type="PROSITE" id="PS51918"/>
    </source>
</evidence>
<dbReference type="CDD" id="cd02068">
    <property type="entry name" value="radical_SAM_B12_BD"/>
    <property type="match status" value="1"/>
</dbReference>
<dbReference type="SMART" id="SM00729">
    <property type="entry name" value="Elp3"/>
    <property type="match status" value="1"/>
</dbReference>
<dbReference type="PROSITE" id="PS51918">
    <property type="entry name" value="RADICAL_SAM"/>
    <property type="match status" value="1"/>
</dbReference>
<dbReference type="GO" id="GO:0046872">
    <property type="term" value="F:metal ion binding"/>
    <property type="evidence" value="ECO:0007669"/>
    <property type="project" value="UniProtKB-KW"/>
</dbReference>
<dbReference type="Gene3D" id="3.80.30.20">
    <property type="entry name" value="tm_1862 like domain"/>
    <property type="match status" value="1"/>
</dbReference>
<dbReference type="GO" id="GO:0031419">
    <property type="term" value="F:cobalamin binding"/>
    <property type="evidence" value="ECO:0007669"/>
    <property type="project" value="InterPro"/>
</dbReference>
<reference evidence="10 11" key="1">
    <citation type="journal article" date="2010" name="Stand. Genomic Sci.">
        <title>Complete genome sequence of Methanoplanus petrolearius type strain (SEBR 4847).</title>
        <authorList>
            <person name="Brambilla E."/>
            <person name="Djao O.D."/>
            <person name="Daligault H."/>
            <person name="Lapidus A."/>
            <person name="Lucas S."/>
            <person name="Hammon N."/>
            <person name="Nolan M."/>
            <person name="Tice H."/>
            <person name="Cheng J.F."/>
            <person name="Han C."/>
            <person name="Tapia R."/>
            <person name="Goodwin L."/>
            <person name="Pitluck S."/>
            <person name="Liolios K."/>
            <person name="Ivanova N."/>
            <person name="Mavromatis K."/>
            <person name="Mikhailova N."/>
            <person name="Pati A."/>
            <person name="Chen A."/>
            <person name="Palaniappan K."/>
            <person name="Land M."/>
            <person name="Hauser L."/>
            <person name="Chang Y.J."/>
            <person name="Jeffries C.D."/>
            <person name="Rohde M."/>
            <person name="Spring S."/>
            <person name="Sikorski J."/>
            <person name="Goker M."/>
            <person name="Woyke T."/>
            <person name="Bristow J."/>
            <person name="Eisen J.A."/>
            <person name="Markowitz V."/>
            <person name="Hugenholtz P."/>
            <person name="Kyrpides N.C."/>
            <person name="Klenk H.P."/>
        </authorList>
    </citation>
    <scope>NUCLEOTIDE SEQUENCE [LARGE SCALE GENOMIC DNA]</scope>
    <source>
        <strain evidence="11">DSM 11571 / OCM 486 / SEBR 4847</strain>
    </source>
</reference>
<comment type="cofactor">
    <cofactor evidence="1">
        <name>[4Fe-4S] cluster</name>
        <dbReference type="ChEBI" id="CHEBI:49883"/>
    </cofactor>
</comment>
<dbReference type="CDD" id="cd01335">
    <property type="entry name" value="Radical_SAM"/>
    <property type="match status" value="1"/>
</dbReference>
<evidence type="ECO:0000256" key="1">
    <source>
        <dbReference type="ARBA" id="ARBA00001966"/>
    </source>
</evidence>